<dbReference type="AlphaFoldDB" id="A0A0N4T3C0"/>
<feature type="compositionally biased region" description="Polar residues" evidence="1">
    <location>
        <begin position="1"/>
        <end position="21"/>
    </location>
</feature>
<dbReference type="WBParaSite" id="BPAG_0000270001-mRNA-1">
    <property type="protein sequence ID" value="BPAG_0000270001-mRNA-1"/>
    <property type="gene ID" value="BPAG_0000270001"/>
</dbReference>
<reference evidence="2 3" key="2">
    <citation type="submission" date="2018-11" db="EMBL/GenBank/DDBJ databases">
        <authorList>
            <consortium name="Pathogen Informatics"/>
        </authorList>
    </citation>
    <scope>NUCLEOTIDE SEQUENCE [LARGE SCALE GENOMIC DNA]</scope>
</reference>
<keyword evidence="3" id="KW-1185">Reference proteome</keyword>
<evidence type="ECO:0000313" key="4">
    <source>
        <dbReference type="WBParaSite" id="BPAG_0000270001-mRNA-1"/>
    </source>
</evidence>
<evidence type="ECO:0000256" key="1">
    <source>
        <dbReference type="SAM" id="MobiDB-lite"/>
    </source>
</evidence>
<gene>
    <name evidence="2" type="ORF">BPAG_LOCUS2670</name>
</gene>
<evidence type="ECO:0000313" key="3">
    <source>
        <dbReference type="Proteomes" id="UP000278627"/>
    </source>
</evidence>
<protein>
    <submittedName>
        <fullName evidence="2 4">Uncharacterized protein</fullName>
    </submittedName>
</protein>
<accession>A0A0N4T3C0</accession>
<name>A0A0N4T3C0_BRUPA</name>
<sequence>MNIRMTSAASSQHLEQATTKIARNHGQSHLKSFESLRCIFHTSDESTQLDFSTEMISPKALPVAVTADISMKLINEDGSKK</sequence>
<dbReference type="Proteomes" id="UP000278627">
    <property type="component" value="Unassembled WGS sequence"/>
</dbReference>
<organism evidence="4">
    <name type="scientific">Brugia pahangi</name>
    <name type="common">Filarial nematode worm</name>
    <dbReference type="NCBI Taxonomy" id="6280"/>
    <lineage>
        <taxon>Eukaryota</taxon>
        <taxon>Metazoa</taxon>
        <taxon>Ecdysozoa</taxon>
        <taxon>Nematoda</taxon>
        <taxon>Chromadorea</taxon>
        <taxon>Rhabditida</taxon>
        <taxon>Spirurina</taxon>
        <taxon>Spiruromorpha</taxon>
        <taxon>Filarioidea</taxon>
        <taxon>Onchocercidae</taxon>
        <taxon>Brugia</taxon>
    </lineage>
</organism>
<proteinExistence type="predicted"/>
<dbReference type="EMBL" id="UZAD01000456">
    <property type="protein sequence ID" value="VDN83856.1"/>
    <property type="molecule type" value="Genomic_DNA"/>
</dbReference>
<feature type="region of interest" description="Disordered" evidence="1">
    <location>
        <begin position="1"/>
        <end position="26"/>
    </location>
</feature>
<reference evidence="4" key="1">
    <citation type="submission" date="2017-02" db="UniProtKB">
        <authorList>
            <consortium name="WormBaseParasite"/>
        </authorList>
    </citation>
    <scope>IDENTIFICATION</scope>
</reference>
<evidence type="ECO:0000313" key="2">
    <source>
        <dbReference type="EMBL" id="VDN83856.1"/>
    </source>
</evidence>